<proteinExistence type="predicted"/>
<evidence type="ECO:0008006" key="3">
    <source>
        <dbReference type="Google" id="ProtNLM"/>
    </source>
</evidence>
<evidence type="ECO:0000313" key="1">
    <source>
        <dbReference type="EMBL" id="ATF25048.1"/>
    </source>
</evidence>
<dbReference type="Proteomes" id="UP000243591">
    <property type="component" value="Chromosome"/>
</dbReference>
<organism evidence="1 2">
    <name type="scientific">Brochothrix thermosphacta</name>
    <name type="common">Microbacterium thermosphactum</name>
    <dbReference type="NCBI Taxonomy" id="2756"/>
    <lineage>
        <taxon>Bacteria</taxon>
        <taxon>Bacillati</taxon>
        <taxon>Bacillota</taxon>
        <taxon>Bacilli</taxon>
        <taxon>Bacillales</taxon>
        <taxon>Listeriaceae</taxon>
        <taxon>Brochothrix</taxon>
    </lineage>
</organism>
<dbReference type="AlphaFoldDB" id="A0A291BV04"/>
<gene>
    <name evidence="1" type="ORF">CNY62_00895</name>
</gene>
<sequence>MDNNLSEKGECLMADRNVGSVNFDLGDIEKNLIKLANEKEMYTKAQMKGAKYFANKLAENTPIGEEFDGKPLSDDVKYEDVLDMSLIGFSDKTYYRAHFVELGTETQQAQHFIERTMLEESQNAIDIVMQEIKKGLNL</sequence>
<dbReference type="EMBL" id="CP023483">
    <property type="protein sequence ID" value="ATF25048.1"/>
    <property type="molecule type" value="Genomic_DNA"/>
</dbReference>
<keyword evidence="2" id="KW-1185">Reference proteome</keyword>
<name>A0A291BV04_BROTH</name>
<dbReference type="KEGG" id="bths:CNY62_00895"/>
<dbReference type="NCBIfam" id="TIGR01725">
    <property type="entry name" value="phge_HK97_gp10"/>
    <property type="match status" value="1"/>
</dbReference>
<accession>A0A291BV04</accession>
<protein>
    <recommendedName>
        <fullName evidence="3">Phage protein, HK97 gp10 family</fullName>
    </recommendedName>
</protein>
<reference evidence="1 2" key="1">
    <citation type="submission" date="2017-09" db="EMBL/GenBank/DDBJ databases">
        <title>Complete Genome Sequences of Two Strains of the Meat Spoilage Bacterium Brochothrix thermosphacta Isolated from Ground Chicken.</title>
        <authorList>
            <person name="Paoli G.C."/>
            <person name="Wijey C."/>
            <person name="Chen C.-Y."/>
            <person name="Nguyen L."/>
            <person name="Yan X."/>
            <person name="Irwin P.L."/>
        </authorList>
    </citation>
    <scope>NUCLEOTIDE SEQUENCE [LARGE SCALE GENOMIC DNA]</scope>
    <source>
        <strain evidence="1 2">BI</strain>
    </source>
</reference>
<evidence type="ECO:0000313" key="2">
    <source>
        <dbReference type="Proteomes" id="UP000243591"/>
    </source>
</evidence>
<dbReference type="InterPro" id="IPR010064">
    <property type="entry name" value="HK97-gp10_tail"/>
</dbReference>